<evidence type="ECO:0000313" key="1">
    <source>
        <dbReference type="EMBL" id="CAL1547750.1"/>
    </source>
</evidence>
<proteinExistence type="predicted"/>
<reference evidence="1 2" key="1">
    <citation type="submission" date="2024-04" db="EMBL/GenBank/DDBJ databases">
        <authorList>
            <consortium name="Genoscope - CEA"/>
            <person name="William W."/>
        </authorList>
    </citation>
    <scope>NUCLEOTIDE SEQUENCE [LARGE SCALE GENOMIC DNA]</scope>
</reference>
<dbReference type="EMBL" id="CAXITT010001057">
    <property type="protein sequence ID" value="CAL1547750.1"/>
    <property type="molecule type" value="Genomic_DNA"/>
</dbReference>
<evidence type="ECO:0008006" key="3">
    <source>
        <dbReference type="Google" id="ProtNLM"/>
    </source>
</evidence>
<sequence>MKSTRLKFNGNMTKPREKVLGLVPLEMSEAFHEKTKQELNRLRGNVEKSLKDEIKSMLDDELHTDLLLTNGTDVVHAHKCILQIR</sequence>
<comment type="caution">
    <text evidence="1">The sequence shown here is derived from an EMBL/GenBank/DDBJ whole genome shotgun (WGS) entry which is preliminary data.</text>
</comment>
<accession>A0AAV2IMS0</accession>
<feature type="non-terminal residue" evidence="1">
    <location>
        <position position="85"/>
    </location>
</feature>
<protein>
    <recommendedName>
        <fullName evidence="3">BTB domain-containing protein</fullName>
    </recommendedName>
</protein>
<organism evidence="1 2">
    <name type="scientific">Lymnaea stagnalis</name>
    <name type="common">Great pond snail</name>
    <name type="synonym">Helix stagnalis</name>
    <dbReference type="NCBI Taxonomy" id="6523"/>
    <lineage>
        <taxon>Eukaryota</taxon>
        <taxon>Metazoa</taxon>
        <taxon>Spiralia</taxon>
        <taxon>Lophotrochozoa</taxon>
        <taxon>Mollusca</taxon>
        <taxon>Gastropoda</taxon>
        <taxon>Heterobranchia</taxon>
        <taxon>Euthyneura</taxon>
        <taxon>Panpulmonata</taxon>
        <taxon>Hygrophila</taxon>
        <taxon>Lymnaeoidea</taxon>
        <taxon>Lymnaeidae</taxon>
        <taxon>Lymnaea</taxon>
    </lineage>
</organism>
<dbReference type="AlphaFoldDB" id="A0AAV2IMS0"/>
<keyword evidence="2" id="KW-1185">Reference proteome</keyword>
<name>A0AAV2IMS0_LYMST</name>
<gene>
    <name evidence="1" type="ORF">GSLYS_00021067001</name>
</gene>
<evidence type="ECO:0000313" key="2">
    <source>
        <dbReference type="Proteomes" id="UP001497497"/>
    </source>
</evidence>
<dbReference type="Proteomes" id="UP001497497">
    <property type="component" value="Unassembled WGS sequence"/>
</dbReference>